<feature type="transmembrane region" description="Helical" evidence="9">
    <location>
        <begin position="387"/>
        <end position="411"/>
    </location>
</feature>
<dbReference type="InterPro" id="IPR006668">
    <property type="entry name" value="Mg_transptr_MgtE_intracell_dom"/>
</dbReference>
<feature type="domain" description="CBS" evidence="10">
    <location>
        <begin position="138"/>
        <end position="199"/>
    </location>
</feature>
<evidence type="ECO:0000256" key="2">
    <source>
        <dbReference type="ARBA" id="ARBA00009749"/>
    </source>
</evidence>
<gene>
    <name evidence="11" type="primary">mgtE</name>
    <name evidence="11" type="ORF">F6B40_07085</name>
</gene>
<dbReference type="SMART" id="SM00924">
    <property type="entry name" value="MgtE_N"/>
    <property type="match status" value="1"/>
</dbReference>
<comment type="function">
    <text evidence="9">Acts as a magnesium transporter.</text>
</comment>
<dbReference type="InterPro" id="IPR036739">
    <property type="entry name" value="SLC41_membr_dom_sf"/>
</dbReference>
<protein>
    <recommendedName>
        <fullName evidence="9">Magnesium transporter MgtE</fullName>
    </recommendedName>
</protein>
<evidence type="ECO:0000256" key="1">
    <source>
        <dbReference type="ARBA" id="ARBA00004141"/>
    </source>
</evidence>
<dbReference type="Proteomes" id="UP000326838">
    <property type="component" value="Unassembled WGS sequence"/>
</dbReference>
<dbReference type="SUPFAM" id="SSF54631">
    <property type="entry name" value="CBS-domain pair"/>
    <property type="match status" value="1"/>
</dbReference>
<name>A0A5N0TKP4_9MICO</name>
<comment type="subunit">
    <text evidence="9">Homodimer.</text>
</comment>
<dbReference type="SMART" id="SM00116">
    <property type="entry name" value="CBS"/>
    <property type="match status" value="2"/>
</dbReference>
<feature type="domain" description="CBS" evidence="10">
    <location>
        <begin position="201"/>
        <end position="257"/>
    </location>
</feature>
<feature type="transmembrane region" description="Helical" evidence="9">
    <location>
        <begin position="359"/>
        <end position="381"/>
    </location>
</feature>
<evidence type="ECO:0000256" key="7">
    <source>
        <dbReference type="ARBA" id="ARBA00023136"/>
    </source>
</evidence>
<evidence type="ECO:0000313" key="12">
    <source>
        <dbReference type="Proteomes" id="UP000326838"/>
    </source>
</evidence>
<dbReference type="GO" id="GO:0046872">
    <property type="term" value="F:metal ion binding"/>
    <property type="evidence" value="ECO:0007669"/>
    <property type="project" value="UniProtKB-KW"/>
</dbReference>
<organism evidence="11 12">
    <name type="scientific">Microbacterium caowuchunii</name>
    <dbReference type="NCBI Taxonomy" id="2614638"/>
    <lineage>
        <taxon>Bacteria</taxon>
        <taxon>Bacillati</taxon>
        <taxon>Actinomycetota</taxon>
        <taxon>Actinomycetes</taxon>
        <taxon>Micrococcales</taxon>
        <taxon>Microbacteriaceae</taxon>
        <taxon>Microbacterium</taxon>
    </lineage>
</organism>
<feature type="transmembrane region" description="Helical" evidence="9">
    <location>
        <begin position="423"/>
        <end position="446"/>
    </location>
</feature>
<sequence length="448" mass="48365">MDEVLIGLQREVAAALKSRDLTALSGLLAAQDASVIMRLLEREGSADRAVLYRLLGRDAALEVFELLDPGMRIELFQGLRDEDVARVFEQLDPDDRAQLVDELPAGVAQKLMRGLSPRERELTAPILGYPRSSIGRYMSTEFVRLQPQLTLGDALSHVRHRNAEAETVYILPVTDGARRVQGVVELRELVMGRSDARVEDVMGEARVVQATEDAEVAARRVVDSRLLAVPVVDSESRLVGLLTVDDAARILEDAEDEDAARQGASEPLRRPYLSTSVLGIVRSRVLWLLVLAISALLTVQVLGFFEATLEEVVTLALFVPLLTGTAGNTGAQAATTVTRALAMGEVAARDVLRVAWREVRVGAILGGLLGMLGLVLAGLVFGIRFGLVIGITLFAICTLAACVGGVMPMLARAVRADPAVFSTPFISTFCDATSLILYFLVATWVLGL</sequence>
<dbReference type="CDD" id="cd04606">
    <property type="entry name" value="CBS_pair_Mg_transporter"/>
    <property type="match status" value="1"/>
</dbReference>
<dbReference type="GO" id="GO:0015095">
    <property type="term" value="F:magnesium ion transmembrane transporter activity"/>
    <property type="evidence" value="ECO:0007669"/>
    <property type="project" value="UniProtKB-UniRule"/>
</dbReference>
<keyword evidence="9" id="KW-1003">Cell membrane</keyword>
<dbReference type="Gene3D" id="1.10.357.20">
    <property type="entry name" value="SLC41 divalent cation transporters, integral membrane domain"/>
    <property type="match status" value="1"/>
</dbReference>
<comment type="similarity">
    <text evidence="2 9">Belongs to the SLC41A transporter family.</text>
</comment>
<dbReference type="Gene3D" id="1.25.60.10">
    <property type="entry name" value="MgtE N-terminal domain-like"/>
    <property type="match status" value="1"/>
</dbReference>
<dbReference type="Pfam" id="PF00571">
    <property type="entry name" value="CBS"/>
    <property type="match status" value="2"/>
</dbReference>
<evidence type="ECO:0000313" key="11">
    <source>
        <dbReference type="EMBL" id="KAA9134516.1"/>
    </source>
</evidence>
<dbReference type="InterPro" id="IPR038076">
    <property type="entry name" value="MgtE_N_sf"/>
</dbReference>
<reference evidence="12" key="1">
    <citation type="submission" date="2019-09" db="EMBL/GenBank/DDBJ databases">
        <title>Mumia zhuanghuii sp. nov. isolated from the intestinal contents of plateau pika (Ochotona curzoniae) in the Qinghai-Tibet plateau of China.</title>
        <authorList>
            <person name="Tian Z."/>
        </authorList>
    </citation>
    <scope>NUCLEOTIDE SEQUENCE [LARGE SCALE GENOMIC DNA]</scope>
    <source>
        <strain evidence="12">L-033</strain>
    </source>
</reference>
<dbReference type="Pfam" id="PF01769">
    <property type="entry name" value="MgtE"/>
    <property type="match status" value="1"/>
</dbReference>
<dbReference type="InterPro" id="IPR046342">
    <property type="entry name" value="CBS_dom_sf"/>
</dbReference>
<evidence type="ECO:0000256" key="8">
    <source>
        <dbReference type="PROSITE-ProRule" id="PRU00703"/>
    </source>
</evidence>
<keyword evidence="3 9" id="KW-0813">Transport</keyword>
<dbReference type="InterPro" id="IPR006669">
    <property type="entry name" value="MgtE_transporter"/>
</dbReference>
<dbReference type="PANTHER" id="PTHR43773:SF1">
    <property type="entry name" value="MAGNESIUM TRANSPORTER MGTE"/>
    <property type="match status" value="1"/>
</dbReference>
<keyword evidence="12" id="KW-1185">Reference proteome</keyword>
<evidence type="ECO:0000256" key="5">
    <source>
        <dbReference type="ARBA" id="ARBA00022842"/>
    </source>
</evidence>
<dbReference type="PANTHER" id="PTHR43773">
    <property type="entry name" value="MAGNESIUM TRANSPORTER MGTE"/>
    <property type="match status" value="1"/>
</dbReference>
<dbReference type="Gene3D" id="3.10.580.10">
    <property type="entry name" value="CBS-domain"/>
    <property type="match status" value="1"/>
</dbReference>
<accession>A0A5N0TKP4</accession>
<dbReference type="PROSITE" id="PS51371">
    <property type="entry name" value="CBS"/>
    <property type="match status" value="2"/>
</dbReference>
<dbReference type="AlphaFoldDB" id="A0A5N0TKP4"/>
<dbReference type="RefSeq" id="WP_150892813.1">
    <property type="nucleotide sequence ID" value="NZ_VYUY01000007.1"/>
</dbReference>
<evidence type="ECO:0000256" key="3">
    <source>
        <dbReference type="ARBA" id="ARBA00022448"/>
    </source>
</evidence>
<dbReference type="InterPro" id="IPR000644">
    <property type="entry name" value="CBS_dom"/>
</dbReference>
<feature type="transmembrane region" description="Helical" evidence="9">
    <location>
        <begin position="285"/>
        <end position="305"/>
    </location>
</feature>
<dbReference type="SUPFAM" id="SSF161093">
    <property type="entry name" value="MgtE membrane domain-like"/>
    <property type="match status" value="1"/>
</dbReference>
<dbReference type="InterPro" id="IPR006667">
    <property type="entry name" value="SLC41_membr_dom"/>
</dbReference>
<keyword evidence="7 9" id="KW-0472">Membrane</keyword>
<keyword evidence="4 9" id="KW-0812">Transmembrane</keyword>
<comment type="caution">
    <text evidence="9">Lacks conserved residue(s) required for the propagation of feature annotation.</text>
</comment>
<keyword evidence="9" id="KW-0479">Metal-binding</keyword>
<proteinExistence type="inferred from homology"/>
<dbReference type="EMBL" id="VYUY01000007">
    <property type="protein sequence ID" value="KAA9134516.1"/>
    <property type="molecule type" value="Genomic_DNA"/>
</dbReference>
<evidence type="ECO:0000259" key="10">
    <source>
        <dbReference type="PROSITE" id="PS51371"/>
    </source>
</evidence>
<evidence type="ECO:0000256" key="6">
    <source>
        <dbReference type="ARBA" id="ARBA00022989"/>
    </source>
</evidence>
<dbReference type="NCBIfam" id="TIGR00400">
    <property type="entry name" value="mgtE"/>
    <property type="match status" value="1"/>
</dbReference>
<keyword evidence="8" id="KW-0129">CBS domain</keyword>
<comment type="caution">
    <text evidence="11">The sequence shown here is derived from an EMBL/GenBank/DDBJ whole genome shotgun (WGS) entry which is preliminary data.</text>
</comment>
<evidence type="ECO:0000256" key="9">
    <source>
        <dbReference type="RuleBase" id="RU362011"/>
    </source>
</evidence>
<keyword evidence="6 9" id="KW-1133">Transmembrane helix</keyword>
<dbReference type="Pfam" id="PF03448">
    <property type="entry name" value="MgtE_N"/>
    <property type="match status" value="1"/>
</dbReference>
<dbReference type="GO" id="GO:0005886">
    <property type="term" value="C:plasma membrane"/>
    <property type="evidence" value="ECO:0007669"/>
    <property type="project" value="UniProtKB-SubCell"/>
</dbReference>
<dbReference type="SUPFAM" id="SSF158791">
    <property type="entry name" value="MgtE N-terminal domain-like"/>
    <property type="match status" value="1"/>
</dbReference>
<comment type="subcellular location">
    <subcellularLocation>
        <location evidence="9">Cell membrane</location>
        <topology evidence="9">Multi-pass membrane protein</topology>
    </subcellularLocation>
    <subcellularLocation>
        <location evidence="1">Membrane</location>
        <topology evidence="1">Multi-pass membrane protein</topology>
    </subcellularLocation>
</comment>
<keyword evidence="5 9" id="KW-0460">Magnesium</keyword>
<evidence type="ECO:0000256" key="4">
    <source>
        <dbReference type="ARBA" id="ARBA00022692"/>
    </source>
</evidence>